<sequence length="91" mass="9955">MAIAWISKLTEYIKVIQSKGKTPGGLSSDDGVVISDRLLKFFKNGRHNLPNLAYLVATEIPNLTSPTTSSSMVDQKLTDASPRSGFPTFFH</sequence>
<accession>A0A4Z1J5N0</accession>
<dbReference type="AlphaFoldDB" id="A0A4Z1J5N0"/>
<dbReference type="EMBL" id="PQXJ01000018">
    <property type="protein sequence ID" value="TGO68881.1"/>
    <property type="molecule type" value="Genomic_DNA"/>
</dbReference>
<gene>
    <name evidence="2" type="ORF">BOTNAR_0018g00020</name>
</gene>
<feature type="region of interest" description="Disordered" evidence="1">
    <location>
        <begin position="65"/>
        <end position="91"/>
    </location>
</feature>
<organism evidence="2 3">
    <name type="scientific">Botryotinia narcissicola</name>
    <dbReference type="NCBI Taxonomy" id="278944"/>
    <lineage>
        <taxon>Eukaryota</taxon>
        <taxon>Fungi</taxon>
        <taxon>Dikarya</taxon>
        <taxon>Ascomycota</taxon>
        <taxon>Pezizomycotina</taxon>
        <taxon>Leotiomycetes</taxon>
        <taxon>Helotiales</taxon>
        <taxon>Sclerotiniaceae</taxon>
        <taxon>Botryotinia</taxon>
    </lineage>
</organism>
<evidence type="ECO:0000256" key="1">
    <source>
        <dbReference type="SAM" id="MobiDB-lite"/>
    </source>
</evidence>
<proteinExistence type="predicted"/>
<keyword evidence="3" id="KW-1185">Reference proteome</keyword>
<dbReference type="Proteomes" id="UP000297452">
    <property type="component" value="Unassembled WGS sequence"/>
</dbReference>
<comment type="caution">
    <text evidence="2">The sequence shown here is derived from an EMBL/GenBank/DDBJ whole genome shotgun (WGS) entry which is preliminary data.</text>
</comment>
<name>A0A4Z1J5N0_9HELO</name>
<reference evidence="2 3" key="1">
    <citation type="submission" date="2017-12" db="EMBL/GenBank/DDBJ databases">
        <title>Comparative genomics of Botrytis spp.</title>
        <authorList>
            <person name="Valero-Jimenez C.A."/>
            <person name="Tapia P."/>
            <person name="Veloso J."/>
            <person name="Silva-Moreno E."/>
            <person name="Staats M."/>
            <person name="Valdes J.H."/>
            <person name="Van Kan J.A.L."/>
        </authorList>
    </citation>
    <scope>NUCLEOTIDE SEQUENCE [LARGE SCALE GENOMIC DNA]</scope>
    <source>
        <strain evidence="2 3">MUCL2120</strain>
    </source>
</reference>
<protein>
    <submittedName>
        <fullName evidence="2">Uncharacterized protein</fullName>
    </submittedName>
</protein>
<evidence type="ECO:0000313" key="3">
    <source>
        <dbReference type="Proteomes" id="UP000297452"/>
    </source>
</evidence>
<evidence type="ECO:0000313" key="2">
    <source>
        <dbReference type="EMBL" id="TGO68881.1"/>
    </source>
</evidence>